<reference evidence="1" key="1">
    <citation type="submission" date="2021-08" db="EMBL/GenBank/DDBJ databases">
        <title>The first chromosome-level gecko genome reveals the dynamic sex chromosomes of Neotropical dwarf geckos (Sphaerodactylidae: Sphaerodactylus).</title>
        <authorList>
            <person name="Pinto B.J."/>
            <person name="Keating S.E."/>
            <person name="Gamble T."/>
        </authorList>
    </citation>
    <scope>NUCLEOTIDE SEQUENCE</scope>
    <source>
        <strain evidence="1">TG3544</strain>
    </source>
</reference>
<sequence>MVKEEQVAVVNHECLFATMGSAEAWDDCVEPERLKDRLVLGYADSGSSVTLVWADLVSESDILPNTSLKMQGIGGRPLTAPVAWMPVKVRWVEGSEDSVGSEEQIAECLGEPEGFLKEVQHDPSLEPLRQAAMDQEVEFSETLT</sequence>
<keyword evidence="2" id="KW-1185">Reference proteome</keyword>
<name>A0ACB8G2Q1_9SAUR</name>
<evidence type="ECO:0000313" key="2">
    <source>
        <dbReference type="Proteomes" id="UP000827872"/>
    </source>
</evidence>
<protein>
    <submittedName>
        <fullName evidence="1">Uncharacterized protein</fullName>
    </submittedName>
</protein>
<dbReference type="Proteomes" id="UP000827872">
    <property type="component" value="Linkage Group LG02"/>
</dbReference>
<proteinExistence type="predicted"/>
<accession>A0ACB8G2Q1</accession>
<organism evidence="1 2">
    <name type="scientific">Sphaerodactylus townsendi</name>
    <dbReference type="NCBI Taxonomy" id="933632"/>
    <lineage>
        <taxon>Eukaryota</taxon>
        <taxon>Metazoa</taxon>
        <taxon>Chordata</taxon>
        <taxon>Craniata</taxon>
        <taxon>Vertebrata</taxon>
        <taxon>Euteleostomi</taxon>
        <taxon>Lepidosauria</taxon>
        <taxon>Squamata</taxon>
        <taxon>Bifurcata</taxon>
        <taxon>Gekkota</taxon>
        <taxon>Sphaerodactylidae</taxon>
        <taxon>Sphaerodactylus</taxon>
    </lineage>
</organism>
<evidence type="ECO:0000313" key="1">
    <source>
        <dbReference type="EMBL" id="KAH8013876.1"/>
    </source>
</evidence>
<gene>
    <name evidence="1" type="ORF">K3G42_023026</name>
</gene>
<comment type="caution">
    <text evidence="1">The sequence shown here is derived from an EMBL/GenBank/DDBJ whole genome shotgun (WGS) entry which is preliminary data.</text>
</comment>
<dbReference type="EMBL" id="CM037615">
    <property type="protein sequence ID" value="KAH8013876.1"/>
    <property type="molecule type" value="Genomic_DNA"/>
</dbReference>